<dbReference type="SUPFAM" id="SSF48619">
    <property type="entry name" value="Phospholipase A2, PLA2"/>
    <property type="match status" value="1"/>
</dbReference>
<evidence type="ECO:0000313" key="3">
    <source>
        <dbReference type="Proteomes" id="UP000044602"/>
    </source>
</evidence>
<evidence type="ECO:0000256" key="1">
    <source>
        <dbReference type="SAM" id="SignalP"/>
    </source>
</evidence>
<dbReference type="GO" id="GO:0006644">
    <property type="term" value="P:phospholipid metabolic process"/>
    <property type="evidence" value="ECO:0007669"/>
    <property type="project" value="InterPro"/>
</dbReference>
<evidence type="ECO:0000313" key="2">
    <source>
        <dbReference type="EMBL" id="CRJ80762.1"/>
    </source>
</evidence>
<sequence length="187" mass="20722">MKFNALLLALVPAALALPTTDEAQTPKLAARQSITAVTDSLSFSLTLPQFTTRRNNRNPASLDWSSDGCTSSPDNPFGFPFVPACHRHDFGYHNFRAQTRFTESNKLRIDNQFRTDLKFQCQSSSLRGVCNALADVYYAAVRAFGGDDATPGKRDEHSELVALYDEKVAIYEKLVAEAQAKGQLWTV</sequence>
<proteinExistence type="predicted"/>
<keyword evidence="1" id="KW-0732">Signal</keyword>
<accession>A0A0G4KD26</accession>
<dbReference type="InterPro" id="IPR036444">
    <property type="entry name" value="PLipase_A2_dom_sf"/>
</dbReference>
<dbReference type="GO" id="GO:0050482">
    <property type="term" value="P:arachidonate secretion"/>
    <property type="evidence" value="ECO:0007669"/>
    <property type="project" value="InterPro"/>
</dbReference>
<reference evidence="2 3" key="1">
    <citation type="submission" date="2015-05" db="EMBL/GenBank/DDBJ databases">
        <authorList>
            <person name="Wang D.B."/>
            <person name="Wang M."/>
        </authorList>
    </citation>
    <scope>NUCLEOTIDE SEQUENCE [LARGE SCALE GENOMIC DNA]</scope>
    <source>
        <strain evidence="2">VL1</strain>
    </source>
</reference>
<dbReference type="GO" id="GO:0004623">
    <property type="term" value="F:phospholipase A2 activity"/>
    <property type="evidence" value="ECO:0007669"/>
    <property type="project" value="InterPro"/>
</dbReference>
<keyword evidence="3" id="KW-1185">Reference proteome</keyword>
<gene>
    <name evidence="2" type="ORF">BN1708_000368</name>
</gene>
<dbReference type="AlphaFoldDB" id="A0A0G4KD26"/>
<evidence type="ECO:0008006" key="4">
    <source>
        <dbReference type="Google" id="ProtNLM"/>
    </source>
</evidence>
<dbReference type="PANTHER" id="PTHR40787">
    <property type="entry name" value="SECRETED PROTEIN"/>
    <property type="match status" value="1"/>
</dbReference>
<dbReference type="PANTHER" id="PTHR40787:SF3">
    <property type="entry name" value="PROTEIN TRANSPORT PROTEIN SEC39"/>
    <property type="match status" value="1"/>
</dbReference>
<feature type="chain" id="PRO_5002565013" description="Secretory phospholipase A2" evidence="1">
    <location>
        <begin position="17"/>
        <end position="187"/>
    </location>
</feature>
<dbReference type="Proteomes" id="UP000044602">
    <property type="component" value="Unassembled WGS sequence"/>
</dbReference>
<organism evidence="2 3">
    <name type="scientific">Verticillium longisporum</name>
    <name type="common">Verticillium dahliae var. longisporum</name>
    <dbReference type="NCBI Taxonomy" id="100787"/>
    <lineage>
        <taxon>Eukaryota</taxon>
        <taxon>Fungi</taxon>
        <taxon>Dikarya</taxon>
        <taxon>Ascomycota</taxon>
        <taxon>Pezizomycotina</taxon>
        <taxon>Sordariomycetes</taxon>
        <taxon>Hypocreomycetidae</taxon>
        <taxon>Glomerellales</taxon>
        <taxon>Plectosphaerellaceae</taxon>
        <taxon>Verticillium</taxon>
    </lineage>
</organism>
<feature type="signal peptide" evidence="1">
    <location>
        <begin position="1"/>
        <end position="16"/>
    </location>
</feature>
<dbReference type="Pfam" id="PF09056">
    <property type="entry name" value="Phospholip_A2_3"/>
    <property type="match status" value="1"/>
</dbReference>
<dbReference type="InterPro" id="IPR015141">
    <property type="entry name" value="PLipase_A2_prok/fun"/>
</dbReference>
<protein>
    <recommendedName>
        <fullName evidence="4">Secretory phospholipase A2</fullName>
    </recommendedName>
</protein>
<dbReference type="Gene3D" id="1.20.90.10">
    <property type="entry name" value="Phospholipase A2 domain"/>
    <property type="match status" value="1"/>
</dbReference>
<name>A0A0G4KD26_VERLO</name>
<dbReference type="EMBL" id="CVQH01000001">
    <property type="protein sequence ID" value="CRJ80762.1"/>
    <property type="molecule type" value="Genomic_DNA"/>
</dbReference>